<dbReference type="InterPro" id="IPR029069">
    <property type="entry name" value="HotDog_dom_sf"/>
</dbReference>
<dbReference type="Pfam" id="PF14539">
    <property type="entry name" value="DUF4442"/>
    <property type="match status" value="1"/>
</dbReference>
<dbReference type="SUPFAM" id="SSF54637">
    <property type="entry name" value="Thioesterase/thiol ester dehydrase-isomerase"/>
    <property type="match status" value="1"/>
</dbReference>
<evidence type="ECO:0000313" key="1">
    <source>
        <dbReference type="EMBL" id="GGN67877.1"/>
    </source>
</evidence>
<reference evidence="2" key="1">
    <citation type="journal article" date="2019" name="Int. J. Syst. Evol. Microbiol.">
        <title>The Global Catalogue of Microorganisms (GCM) 10K type strain sequencing project: providing services to taxonomists for standard genome sequencing and annotation.</title>
        <authorList>
            <consortium name="The Broad Institute Genomics Platform"/>
            <consortium name="The Broad Institute Genome Sequencing Center for Infectious Disease"/>
            <person name="Wu L."/>
            <person name="Ma J."/>
        </authorList>
    </citation>
    <scope>NUCLEOTIDE SEQUENCE [LARGE SCALE GENOMIC DNA]</scope>
    <source>
        <strain evidence="2">CGMCC 4.7329</strain>
    </source>
</reference>
<proteinExistence type="predicted"/>
<protein>
    <recommendedName>
        <fullName evidence="3">DUF4442 domain-containing protein</fullName>
    </recommendedName>
</protein>
<dbReference type="EMBL" id="BMNE01000001">
    <property type="protein sequence ID" value="GGN67877.1"/>
    <property type="molecule type" value="Genomic_DNA"/>
</dbReference>
<dbReference type="InterPro" id="IPR027961">
    <property type="entry name" value="DUF4442"/>
</dbReference>
<organism evidence="1 2">
    <name type="scientific">Nocardia rhizosphaerihabitans</name>
    <dbReference type="NCBI Taxonomy" id="1691570"/>
    <lineage>
        <taxon>Bacteria</taxon>
        <taxon>Bacillati</taxon>
        <taxon>Actinomycetota</taxon>
        <taxon>Actinomycetes</taxon>
        <taxon>Mycobacteriales</taxon>
        <taxon>Nocardiaceae</taxon>
        <taxon>Nocardia</taxon>
    </lineage>
</organism>
<accession>A0ABQ2K8N8</accession>
<sequence length="175" mass="18515">MTTRSIAGFGAAYPALDPDAVDFEYLRDASQALVPFGAHVGTRITEISPARSVVEIPAEPVMCNHMGTVHAGALFTAADIAGAAAFVGAAAHRLHTIDRLVLRGGTAAYRKPARGRIRAVATVDAEQLAAVLAATETTRFALSGRAELLDDNDVRTAEFTFDYVCDVRIAGTDER</sequence>
<evidence type="ECO:0000313" key="2">
    <source>
        <dbReference type="Proteomes" id="UP000658127"/>
    </source>
</evidence>
<comment type="caution">
    <text evidence="1">The sequence shown here is derived from an EMBL/GenBank/DDBJ whole genome shotgun (WGS) entry which is preliminary data.</text>
</comment>
<name>A0ABQ2K8N8_9NOCA</name>
<dbReference type="Gene3D" id="3.10.129.10">
    <property type="entry name" value="Hotdog Thioesterase"/>
    <property type="match status" value="1"/>
</dbReference>
<keyword evidence="2" id="KW-1185">Reference proteome</keyword>
<dbReference type="Proteomes" id="UP000658127">
    <property type="component" value="Unassembled WGS sequence"/>
</dbReference>
<evidence type="ECO:0008006" key="3">
    <source>
        <dbReference type="Google" id="ProtNLM"/>
    </source>
</evidence>
<dbReference type="RefSeq" id="WP_189023246.1">
    <property type="nucleotide sequence ID" value="NZ_BMNE01000001.1"/>
</dbReference>
<gene>
    <name evidence="1" type="ORF">GCM10011610_04590</name>
</gene>